<keyword evidence="12" id="KW-1185">Reference proteome</keyword>
<accession>A0AAV8Y2I0</accession>
<dbReference type="Gene3D" id="3.40.850.10">
    <property type="entry name" value="Kinesin motor domain"/>
    <property type="match status" value="2"/>
</dbReference>
<dbReference type="InterPro" id="IPR001752">
    <property type="entry name" value="Kinesin_motor_dom"/>
</dbReference>
<sequence>NNQWCRKIITQQKKFITQEFNNNNAVPNVTSKLIPASFFRPMNKLEEEMRIRSIVKIVSQREIVTKDKRFHFDRVFTPETEQLEVYLSVVAPMIPDVIAGYNCTVFAYGQTGSGKTYTMTGNNCQCLTNWREDRNAGCIPRAATHIFEQLQLDRNENNVKVSYLELYNEEIRDLLSDDESLLAMRIYNDTKGSVFIHGLTEVSVHDSEDILKTGKLNLVDLAGSENIARSGCKDVRALELANINKSLLTLGRVIHALAEKGQRHVPYRDSKLTRILQDSLGGHTKTCIIATISPAATAFEETISTLEYASRARDIKNTPTINEKLTKAQMMQGLLNEIDRLQRDLDAARDKSGFFVNKENYQKLIDSVEAVTGEKLTMEEVSRKQARRIEELEAILRSKMKEFDDNVNMCKKSKELLAKAKEVIKEKKAILKQEQFVAQTYEAEASQLHKQAEQLLSTTKLLSFERGILQEKLQKQYNINITNQNAGQGTVSQILEMLNEISEEGEKKLQRPLEEVKTLLDAFDSKSLEELVIRDSMRATMNKYIGIIRERTLDMKAMLAYHLNQLENFATENLGTFVKDYKIITHNYTYAVHSLVVQIHKTLESEDSDLNENILKLEEDVLIRKQQEEIMYKQKMEQDEKILNQIKVIRGQFLKKKL</sequence>
<dbReference type="GO" id="GO:0008017">
    <property type="term" value="F:microtubule binding"/>
    <property type="evidence" value="ECO:0007669"/>
    <property type="project" value="InterPro"/>
</dbReference>
<dbReference type="GO" id="GO:0051231">
    <property type="term" value="P:spindle elongation"/>
    <property type="evidence" value="ECO:0007669"/>
    <property type="project" value="TreeGrafter"/>
</dbReference>
<dbReference type="PANTHER" id="PTHR47970">
    <property type="entry name" value="KINESIN-LIKE PROTEIN KIF11"/>
    <property type="match status" value="1"/>
</dbReference>
<keyword evidence="4 8" id="KW-0547">Nucleotide-binding</keyword>
<evidence type="ECO:0000313" key="12">
    <source>
        <dbReference type="Proteomes" id="UP001162156"/>
    </source>
</evidence>
<dbReference type="GO" id="GO:0005524">
    <property type="term" value="F:ATP binding"/>
    <property type="evidence" value="ECO:0007669"/>
    <property type="project" value="UniProtKB-UniRule"/>
</dbReference>
<dbReference type="GO" id="GO:0008574">
    <property type="term" value="F:plus-end-directed microtubule motor activity"/>
    <property type="evidence" value="ECO:0007669"/>
    <property type="project" value="TreeGrafter"/>
</dbReference>
<evidence type="ECO:0000256" key="9">
    <source>
        <dbReference type="RuleBase" id="RU000394"/>
    </source>
</evidence>
<gene>
    <name evidence="11" type="ORF">NQ314_009177</name>
</gene>
<dbReference type="SUPFAM" id="SSF52540">
    <property type="entry name" value="P-loop containing nucleoside triphosphate hydrolases"/>
    <property type="match status" value="1"/>
</dbReference>
<evidence type="ECO:0000256" key="5">
    <source>
        <dbReference type="ARBA" id="ARBA00022840"/>
    </source>
</evidence>
<comment type="caution">
    <text evidence="11">The sequence shown here is derived from an EMBL/GenBank/DDBJ whole genome shotgun (WGS) entry which is preliminary data.</text>
</comment>
<organism evidence="11 12">
    <name type="scientific">Rhamnusium bicolor</name>
    <dbReference type="NCBI Taxonomy" id="1586634"/>
    <lineage>
        <taxon>Eukaryota</taxon>
        <taxon>Metazoa</taxon>
        <taxon>Ecdysozoa</taxon>
        <taxon>Arthropoda</taxon>
        <taxon>Hexapoda</taxon>
        <taxon>Insecta</taxon>
        <taxon>Pterygota</taxon>
        <taxon>Neoptera</taxon>
        <taxon>Endopterygota</taxon>
        <taxon>Coleoptera</taxon>
        <taxon>Polyphaga</taxon>
        <taxon>Cucujiformia</taxon>
        <taxon>Chrysomeloidea</taxon>
        <taxon>Cerambycidae</taxon>
        <taxon>Lepturinae</taxon>
        <taxon>Rhagiini</taxon>
        <taxon>Rhamnusium</taxon>
    </lineage>
</organism>
<dbReference type="GO" id="GO:0090307">
    <property type="term" value="P:mitotic spindle assembly"/>
    <property type="evidence" value="ECO:0007669"/>
    <property type="project" value="TreeGrafter"/>
</dbReference>
<evidence type="ECO:0000256" key="1">
    <source>
        <dbReference type="ARBA" id="ARBA00004245"/>
    </source>
</evidence>
<dbReference type="GO" id="GO:0005876">
    <property type="term" value="C:spindle microtubule"/>
    <property type="evidence" value="ECO:0007669"/>
    <property type="project" value="TreeGrafter"/>
</dbReference>
<evidence type="ECO:0000259" key="10">
    <source>
        <dbReference type="PROSITE" id="PS50067"/>
    </source>
</evidence>
<feature type="binding site" evidence="8">
    <location>
        <begin position="109"/>
        <end position="116"/>
    </location>
    <ligand>
        <name>ATP</name>
        <dbReference type="ChEBI" id="CHEBI:30616"/>
    </ligand>
</feature>
<protein>
    <recommendedName>
        <fullName evidence="9">Kinesin-like protein</fullName>
    </recommendedName>
</protein>
<evidence type="ECO:0000256" key="7">
    <source>
        <dbReference type="ARBA" id="ARBA00023212"/>
    </source>
</evidence>
<dbReference type="EMBL" id="JANEYF010002501">
    <property type="protein sequence ID" value="KAJ8945642.1"/>
    <property type="molecule type" value="Genomic_DNA"/>
</dbReference>
<evidence type="ECO:0000256" key="2">
    <source>
        <dbReference type="ARBA" id="ARBA00022490"/>
    </source>
</evidence>
<dbReference type="PROSITE" id="PS00411">
    <property type="entry name" value="KINESIN_MOTOR_1"/>
    <property type="match status" value="1"/>
</dbReference>
<evidence type="ECO:0000313" key="11">
    <source>
        <dbReference type="EMBL" id="KAJ8945642.1"/>
    </source>
</evidence>
<keyword evidence="5 8" id="KW-0067">ATP-binding</keyword>
<dbReference type="Pfam" id="PF00225">
    <property type="entry name" value="Kinesin"/>
    <property type="match status" value="1"/>
</dbReference>
<dbReference type="PRINTS" id="PR00380">
    <property type="entry name" value="KINESINHEAVY"/>
</dbReference>
<keyword evidence="6 8" id="KW-0505">Motor protein</keyword>
<evidence type="ECO:0000256" key="3">
    <source>
        <dbReference type="ARBA" id="ARBA00022701"/>
    </source>
</evidence>
<dbReference type="SMART" id="SM00129">
    <property type="entry name" value="KISc"/>
    <property type="match status" value="1"/>
</dbReference>
<feature type="non-terminal residue" evidence="11">
    <location>
        <position position="1"/>
    </location>
</feature>
<dbReference type="InterPro" id="IPR019821">
    <property type="entry name" value="Kinesin_motor_CS"/>
</dbReference>
<dbReference type="PANTHER" id="PTHR47970:SF12">
    <property type="entry name" value="KINESIN FAMILY MEMBER 11"/>
    <property type="match status" value="1"/>
</dbReference>
<feature type="domain" description="Kinesin motor" evidence="10">
    <location>
        <begin position="32"/>
        <end position="315"/>
    </location>
</feature>
<keyword evidence="7" id="KW-0206">Cytoskeleton</keyword>
<dbReference type="AlphaFoldDB" id="A0AAV8Y2I0"/>
<dbReference type="InterPro" id="IPR047149">
    <property type="entry name" value="KIF11-like"/>
</dbReference>
<evidence type="ECO:0000256" key="6">
    <source>
        <dbReference type="ARBA" id="ARBA00023175"/>
    </source>
</evidence>
<dbReference type="InterPro" id="IPR036961">
    <property type="entry name" value="Kinesin_motor_dom_sf"/>
</dbReference>
<dbReference type="InterPro" id="IPR027417">
    <property type="entry name" value="P-loop_NTPase"/>
</dbReference>
<reference evidence="11" key="1">
    <citation type="journal article" date="2023" name="Insect Mol. Biol.">
        <title>Genome sequencing provides insights into the evolution of gene families encoding plant cell wall-degrading enzymes in longhorned beetles.</title>
        <authorList>
            <person name="Shin N.R."/>
            <person name="Okamura Y."/>
            <person name="Kirsch R."/>
            <person name="Pauchet Y."/>
        </authorList>
    </citation>
    <scope>NUCLEOTIDE SEQUENCE</scope>
    <source>
        <strain evidence="11">RBIC_L_NR</strain>
    </source>
</reference>
<evidence type="ECO:0000256" key="4">
    <source>
        <dbReference type="ARBA" id="ARBA00022741"/>
    </source>
</evidence>
<keyword evidence="3 9" id="KW-0493">Microtubule</keyword>
<dbReference type="GO" id="GO:0072686">
    <property type="term" value="C:mitotic spindle"/>
    <property type="evidence" value="ECO:0007669"/>
    <property type="project" value="TreeGrafter"/>
</dbReference>
<dbReference type="Proteomes" id="UP001162156">
    <property type="component" value="Unassembled WGS sequence"/>
</dbReference>
<comment type="subcellular location">
    <subcellularLocation>
        <location evidence="1">Cytoplasm</location>
        <location evidence="1">Cytoskeleton</location>
    </subcellularLocation>
</comment>
<evidence type="ECO:0000256" key="8">
    <source>
        <dbReference type="PROSITE-ProRule" id="PRU00283"/>
    </source>
</evidence>
<dbReference type="GO" id="GO:0007018">
    <property type="term" value="P:microtubule-based movement"/>
    <property type="evidence" value="ECO:0007669"/>
    <property type="project" value="InterPro"/>
</dbReference>
<keyword evidence="2" id="KW-0963">Cytoplasm</keyword>
<proteinExistence type="inferred from homology"/>
<comment type="similarity">
    <text evidence="8 9">Belongs to the TRAFAC class myosin-kinesin ATPase superfamily. Kinesin family.</text>
</comment>
<name>A0AAV8Y2I0_9CUCU</name>
<dbReference type="PROSITE" id="PS50067">
    <property type="entry name" value="KINESIN_MOTOR_2"/>
    <property type="match status" value="1"/>
</dbReference>